<dbReference type="PANTHER" id="PTHR13265:SF0">
    <property type="entry name" value="HPR1"/>
    <property type="match status" value="1"/>
</dbReference>
<dbReference type="GO" id="GO:0006406">
    <property type="term" value="P:mRNA export from nucleus"/>
    <property type="evidence" value="ECO:0007669"/>
    <property type="project" value="TreeGrafter"/>
</dbReference>
<sequence>MAAGSAADLPLVAQVEARLRALLSKARTIKSETTVEPPLPVADFAEDVGRVLDSVDSKYDHSFRSALVETAARQIFADIIASTDINDPEFVQMWNLLDIMTICGDQGDCEPAVAGWLIEELLDSQTTAGCRRVFDYMESRAARLSAKDFHKKNIVFLRMCNELLRRLSKAEDAMFCGRVFFFLFHTYPLGDQSSVNRTGDFHVENTTTFEVSKQDGDKMEVDTEDPKTETPQPPSKPGQKATAPKAVKKVEETVLSNDELYPIFWRLQHDFSDPIKLFDNDNFAAFKKGLGHTITKFKKTPAVVQTRADVETKRGTKRKQGESDTMGEDRQPHDHFSDNYNPKYLTSRELFDLELSDLAFQRHIMVQAWILMDFLLSLTDKAKKRALAEVEKFNRAILYSYTLSEEDTKWCTETKDTIMAYVASIPNQATGRFYHRMVATILDRDKNWVRWKAESCPTIVRDPVPAEKEMEARSGAAEATRPRRIPARASGAVDWSFLEEGQGGGLDALRNPSRVTAPSTDELINAIRSDKLDLEMADDEEREALENAIANKTWRALRQVRAASYRILDKVDPTKPIEDAFTSPPTPPPEAEELKIDSQVGEDHRQGDNEASDSTAEPLDEGAMDGKDMPAGPVNDDTTMEQPEGKDLASVGDGAAPVDNSTDAQAP</sequence>
<dbReference type="Pfam" id="PF11957">
    <property type="entry name" value="efThoc1"/>
    <property type="match status" value="1"/>
</dbReference>
<feature type="region of interest" description="Disordered" evidence="1">
    <location>
        <begin position="305"/>
        <end position="339"/>
    </location>
</feature>
<dbReference type="PANTHER" id="PTHR13265">
    <property type="entry name" value="THO COMPLEX SUBUNIT 1"/>
    <property type="match status" value="1"/>
</dbReference>
<organism evidence="2 3">
    <name type="scientific">Teratosphaeria nubilosa</name>
    <dbReference type="NCBI Taxonomy" id="161662"/>
    <lineage>
        <taxon>Eukaryota</taxon>
        <taxon>Fungi</taxon>
        <taxon>Dikarya</taxon>
        <taxon>Ascomycota</taxon>
        <taxon>Pezizomycotina</taxon>
        <taxon>Dothideomycetes</taxon>
        <taxon>Dothideomycetidae</taxon>
        <taxon>Mycosphaerellales</taxon>
        <taxon>Teratosphaeriaceae</taxon>
        <taxon>Teratosphaeria</taxon>
    </lineage>
</organism>
<dbReference type="InterPro" id="IPR021861">
    <property type="entry name" value="THO_THOC1"/>
</dbReference>
<dbReference type="Proteomes" id="UP000799436">
    <property type="component" value="Unassembled WGS sequence"/>
</dbReference>
<evidence type="ECO:0008006" key="4">
    <source>
        <dbReference type="Google" id="ProtNLM"/>
    </source>
</evidence>
<feature type="compositionally biased region" description="Basic and acidic residues" evidence="1">
    <location>
        <begin position="308"/>
        <end position="337"/>
    </location>
</feature>
<feature type="region of interest" description="Disordered" evidence="1">
    <location>
        <begin position="212"/>
        <end position="247"/>
    </location>
</feature>
<dbReference type="OrthoDB" id="10257415at2759"/>
<keyword evidence="3" id="KW-1185">Reference proteome</keyword>
<evidence type="ECO:0000313" key="3">
    <source>
        <dbReference type="Proteomes" id="UP000799436"/>
    </source>
</evidence>
<accession>A0A6G1L1F8</accession>
<name>A0A6G1L1F8_9PEZI</name>
<evidence type="ECO:0000313" key="2">
    <source>
        <dbReference type="EMBL" id="KAF2766258.1"/>
    </source>
</evidence>
<reference evidence="2" key="1">
    <citation type="journal article" date="2020" name="Stud. Mycol.">
        <title>101 Dothideomycetes genomes: a test case for predicting lifestyles and emergence of pathogens.</title>
        <authorList>
            <person name="Haridas S."/>
            <person name="Albert R."/>
            <person name="Binder M."/>
            <person name="Bloem J."/>
            <person name="Labutti K."/>
            <person name="Salamov A."/>
            <person name="Andreopoulos B."/>
            <person name="Baker S."/>
            <person name="Barry K."/>
            <person name="Bills G."/>
            <person name="Bluhm B."/>
            <person name="Cannon C."/>
            <person name="Castanera R."/>
            <person name="Culley D."/>
            <person name="Daum C."/>
            <person name="Ezra D."/>
            <person name="Gonzalez J."/>
            <person name="Henrissat B."/>
            <person name="Kuo A."/>
            <person name="Liang C."/>
            <person name="Lipzen A."/>
            <person name="Lutzoni F."/>
            <person name="Magnuson J."/>
            <person name="Mondo S."/>
            <person name="Nolan M."/>
            <person name="Ohm R."/>
            <person name="Pangilinan J."/>
            <person name="Park H.-J."/>
            <person name="Ramirez L."/>
            <person name="Alfaro M."/>
            <person name="Sun H."/>
            <person name="Tritt A."/>
            <person name="Yoshinaga Y."/>
            <person name="Zwiers L.-H."/>
            <person name="Turgeon B."/>
            <person name="Goodwin S."/>
            <person name="Spatafora J."/>
            <person name="Crous P."/>
            <person name="Grigoriev I."/>
        </authorList>
    </citation>
    <scope>NUCLEOTIDE SEQUENCE</scope>
    <source>
        <strain evidence="2">CBS 116005</strain>
    </source>
</reference>
<gene>
    <name evidence="2" type="ORF">EJ03DRAFT_330226</name>
</gene>
<feature type="region of interest" description="Disordered" evidence="1">
    <location>
        <begin position="575"/>
        <end position="667"/>
    </location>
</feature>
<dbReference type="GO" id="GO:0000445">
    <property type="term" value="C:THO complex part of transcription export complex"/>
    <property type="evidence" value="ECO:0007669"/>
    <property type="project" value="TreeGrafter"/>
</dbReference>
<proteinExistence type="predicted"/>
<feature type="compositionally biased region" description="Basic and acidic residues" evidence="1">
    <location>
        <begin position="212"/>
        <end position="228"/>
    </location>
</feature>
<evidence type="ECO:0000256" key="1">
    <source>
        <dbReference type="SAM" id="MobiDB-lite"/>
    </source>
</evidence>
<protein>
    <recommendedName>
        <fullName evidence="4">Nuclear matrix protein</fullName>
    </recommendedName>
</protein>
<dbReference type="AlphaFoldDB" id="A0A6G1L1F8"/>
<feature type="compositionally biased region" description="Basic and acidic residues" evidence="1">
    <location>
        <begin position="592"/>
        <end position="608"/>
    </location>
</feature>
<dbReference type="EMBL" id="ML995874">
    <property type="protein sequence ID" value="KAF2766258.1"/>
    <property type="molecule type" value="Genomic_DNA"/>
</dbReference>